<evidence type="ECO:0000313" key="3">
    <source>
        <dbReference type="Proteomes" id="UP000698028"/>
    </source>
</evidence>
<reference evidence="2 3" key="1">
    <citation type="submission" date="2021-07" db="EMBL/GenBank/DDBJ databases">
        <title>The draft genome sequence of Sphingomicrobium sp. B8.</title>
        <authorList>
            <person name="Mu L."/>
        </authorList>
    </citation>
    <scope>NUCLEOTIDE SEQUENCE [LARGE SCALE GENOMIC DNA]</scope>
    <source>
        <strain evidence="2 3">B8</strain>
    </source>
</reference>
<comment type="caution">
    <text evidence="2">The sequence shown here is derived from an EMBL/GenBank/DDBJ whole genome shotgun (WGS) entry which is preliminary data.</text>
</comment>
<name>A0ABS6V4M7_9SPHN</name>
<feature type="chain" id="PRO_5045880531" evidence="1">
    <location>
        <begin position="25"/>
        <end position="453"/>
    </location>
</feature>
<sequence>MSARHLSVPMTAAMLALAATPASAADILVQDQRQFRAAMQHAEPGDAIILANGEWRDFRMVVTGNGTARRPITVRAQTPGRVILSGRSNLRIGGNHLLVDGLVFRNGFSPTNEVISFRAAKGRFANNSRVTNTVIDGFTKPRAGETDFWIVLYGKNNRFDHNHIVGKANKGTTLSVRLHDAAGRNNGHRIDHNYFGPRPYLGENGAETIRIGTSSNSRFTSNTLVERNIFDRTDGELEIVSVKSGGNVIRDNLFLRARGTLTLRHGDGNLVERNVFFGHGKKDTGGIRIIARDQVVRANYMEGLTGTGLFSALSVMNGMPNSPAHKHVPVERAQIERNSVLNSKAVTIGAGANPERTRAPRDSMMRSNLFDGGLGGLIKVASSIDGITSRDNAIAGTGRAPAGGFRAANFGFSRARNGLLYPTDPALASIGAPRDLAPLRLEQVGTPFYPKPS</sequence>
<dbReference type="RefSeq" id="WP_218632496.1">
    <property type="nucleotide sequence ID" value="NZ_JAHVAH010000001.1"/>
</dbReference>
<dbReference type="Pfam" id="PF14592">
    <property type="entry name" value="Chondroitinas_B"/>
    <property type="match status" value="1"/>
</dbReference>
<dbReference type="GO" id="GO:0016829">
    <property type="term" value="F:lyase activity"/>
    <property type="evidence" value="ECO:0007669"/>
    <property type="project" value="UniProtKB-KW"/>
</dbReference>
<dbReference type="InterPro" id="IPR039513">
    <property type="entry name" value="PL-6"/>
</dbReference>
<organism evidence="2 3">
    <name type="scientific">Sphingomicrobium clamense</name>
    <dbReference type="NCBI Taxonomy" id="2851013"/>
    <lineage>
        <taxon>Bacteria</taxon>
        <taxon>Pseudomonadati</taxon>
        <taxon>Pseudomonadota</taxon>
        <taxon>Alphaproteobacteria</taxon>
        <taxon>Sphingomonadales</taxon>
        <taxon>Sphingomonadaceae</taxon>
        <taxon>Sphingomicrobium</taxon>
    </lineage>
</organism>
<gene>
    <name evidence="2" type="ORF">KTQ36_04260</name>
</gene>
<protein>
    <submittedName>
        <fullName evidence="2">Polysaccharide lyase 6 family protein</fullName>
    </submittedName>
</protein>
<accession>A0ABS6V4M7</accession>
<keyword evidence="3" id="KW-1185">Reference proteome</keyword>
<dbReference type="EMBL" id="JAHVAH010000001">
    <property type="protein sequence ID" value="MBW0144508.1"/>
    <property type="molecule type" value="Genomic_DNA"/>
</dbReference>
<proteinExistence type="predicted"/>
<dbReference type="Proteomes" id="UP000698028">
    <property type="component" value="Unassembled WGS sequence"/>
</dbReference>
<evidence type="ECO:0000313" key="2">
    <source>
        <dbReference type="EMBL" id="MBW0144508.1"/>
    </source>
</evidence>
<keyword evidence="2" id="KW-0456">Lyase</keyword>
<evidence type="ECO:0000256" key="1">
    <source>
        <dbReference type="SAM" id="SignalP"/>
    </source>
</evidence>
<keyword evidence="1" id="KW-0732">Signal</keyword>
<dbReference type="CDD" id="cd14251">
    <property type="entry name" value="PL-6"/>
    <property type="match status" value="1"/>
</dbReference>
<feature type="signal peptide" evidence="1">
    <location>
        <begin position="1"/>
        <end position="24"/>
    </location>
</feature>